<feature type="region of interest" description="Disordered" evidence="1">
    <location>
        <begin position="364"/>
        <end position="402"/>
    </location>
</feature>
<organism evidence="2 4">
    <name type="scientific">Yarrowia lipolytica</name>
    <name type="common">Candida lipolytica</name>
    <dbReference type="NCBI Taxonomy" id="4952"/>
    <lineage>
        <taxon>Eukaryota</taxon>
        <taxon>Fungi</taxon>
        <taxon>Dikarya</taxon>
        <taxon>Ascomycota</taxon>
        <taxon>Saccharomycotina</taxon>
        <taxon>Dipodascomycetes</taxon>
        <taxon>Dipodascales</taxon>
        <taxon>Dipodascales incertae sedis</taxon>
        <taxon>Yarrowia</taxon>
    </lineage>
</organism>
<dbReference type="Proteomes" id="UP000256601">
    <property type="component" value="Unassembled WGS sequence"/>
</dbReference>
<reference evidence="2 4" key="1">
    <citation type="journal article" date="2016" name="PLoS ONE">
        <title>Sequence Assembly of Yarrowia lipolytica Strain W29/CLIB89 Shows Transposable Element Diversity.</title>
        <authorList>
            <person name="Magnan C."/>
            <person name="Yu J."/>
            <person name="Chang I."/>
            <person name="Jahn E."/>
            <person name="Kanomata Y."/>
            <person name="Wu J."/>
            <person name="Zeller M."/>
            <person name="Oakes M."/>
            <person name="Baldi P."/>
            <person name="Sandmeyer S."/>
        </authorList>
    </citation>
    <scope>NUCLEOTIDE SEQUENCE [LARGE SCALE GENOMIC DNA]</scope>
    <source>
        <strain evidence="2">CLIB89</strain>
        <strain evidence="4">CLIB89(W29)</strain>
    </source>
</reference>
<dbReference type="eggNOG" id="ENOG502QVDM">
    <property type="taxonomic scope" value="Eukaryota"/>
</dbReference>
<dbReference type="GO" id="GO:0031011">
    <property type="term" value="C:Ino80 complex"/>
    <property type="evidence" value="ECO:0007669"/>
    <property type="project" value="InterPro"/>
</dbReference>
<feature type="region of interest" description="Disordered" evidence="1">
    <location>
        <begin position="33"/>
        <end position="76"/>
    </location>
</feature>
<dbReference type="VEuPathDB" id="FungiDB:YALI1_F17603g"/>
<evidence type="ECO:0000313" key="3">
    <source>
        <dbReference type="EMBL" id="RDW26473.1"/>
    </source>
</evidence>
<reference evidence="3 5" key="2">
    <citation type="submission" date="2018-07" db="EMBL/GenBank/DDBJ databases">
        <title>Draft Genome Assemblies for Five Robust Yarrowia lipolytica Strains Exhibiting High Lipid Production and Pentose Sugar Utilization and Sugar Alcohol Secretion from Undetoxified Lignocellulosic Biomass Hydrolysates.</title>
        <authorList>
            <consortium name="DOE Joint Genome Institute"/>
            <person name="Walker C."/>
            <person name="Ryu S."/>
            <person name="Na H."/>
            <person name="Zane M."/>
            <person name="LaButti K."/>
            <person name="Lipzen A."/>
            <person name="Haridas S."/>
            <person name="Barry K."/>
            <person name="Grigoriev I.V."/>
            <person name="Quarterman J."/>
            <person name="Slininger P."/>
            <person name="Dien B."/>
            <person name="Trinh C.T."/>
        </authorList>
    </citation>
    <scope>NUCLEOTIDE SEQUENCE [LARGE SCALE GENOMIC DNA]</scope>
    <source>
        <strain evidence="3 5">YB392</strain>
    </source>
</reference>
<name>A0A1H6PLD2_YARLL</name>
<dbReference type="EMBL" id="CP017558">
    <property type="protein sequence ID" value="AOW07117.1"/>
    <property type="molecule type" value="Genomic_DNA"/>
</dbReference>
<sequence>MAHIVHAVSQILHFYTSPSPVLKLNHPFNHSPHLHNAMSDSMKYDPVHESPETPKKEGSPGSAKKRQYQPRLTNPKILHLKKKDGEPLWRVDIQFDFLSCIFRNEMRVFSNRYNMEDHNESTPRRGGYTFADCYIKAMAKSPKCSRVLHDKLMGDREAGLNMAMVCLLVNIGRMNTTLNFFPEMRAQLRTYHPIPSLQNSNSKNEYKQLQDAPRLKSILKGACEGKSEPDTINAMISNGEVPHCNAINLVSLLSSNSAFVNARFFYDQFEFCDLIMDANLSSASRAQAFLWLAWAFLETNLEEEELLQNPFGSSTQIPELVELLPHEAELENVDTEEEKEFAQQMRAVREEYIESVSQSPTTVVVGGHGGGTKIKPVASTGRPKKEEETPVKKGKTSTSSTALPAPIQKIPLAPLDSAPSQSFAEMYLKGIEFENARLPKVKRNKASRLREDHATAVAVLACLQLPKAVAAIERLLENTSEGLAGSHCVIKPSSIKTLEQRHKKCVGEVRHIFKVRKERARKKRRKAILPEIPSDEDVFDSDDDMKGGICGGEAVRGTTTITKDGFAYSTHGSLQWNSGLPADYGEKFETRGKAFRAASLW</sequence>
<dbReference type="Proteomes" id="UP000182444">
    <property type="component" value="Chromosome 1F"/>
</dbReference>
<dbReference type="InterPro" id="IPR038014">
    <property type="entry name" value="Ies1"/>
</dbReference>
<evidence type="ECO:0000256" key="1">
    <source>
        <dbReference type="SAM" id="MobiDB-lite"/>
    </source>
</evidence>
<accession>A0A1H6PLD2</accession>
<evidence type="ECO:0000313" key="4">
    <source>
        <dbReference type="Proteomes" id="UP000182444"/>
    </source>
</evidence>
<dbReference type="PANTHER" id="PTHR37287">
    <property type="entry name" value="INO EIGHTY SUBUNIT 1"/>
    <property type="match status" value="1"/>
</dbReference>
<evidence type="ECO:0008006" key="6">
    <source>
        <dbReference type="Google" id="ProtNLM"/>
    </source>
</evidence>
<evidence type="ECO:0000313" key="2">
    <source>
        <dbReference type="EMBL" id="AOW07117.1"/>
    </source>
</evidence>
<dbReference type="GeneID" id="2907849"/>
<proteinExistence type="predicted"/>
<dbReference type="KEGG" id="yli:2907849"/>
<evidence type="ECO:0000313" key="5">
    <source>
        <dbReference type="Proteomes" id="UP000256601"/>
    </source>
</evidence>
<dbReference type="PANTHER" id="PTHR37287:SF1">
    <property type="entry name" value="INO EIGHTY SUBUNIT 1"/>
    <property type="match status" value="1"/>
</dbReference>
<protein>
    <recommendedName>
        <fullName evidence="6">Ino eighty subunit 1</fullName>
    </recommendedName>
</protein>
<dbReference type="VEuPathDB" id="FungiDB:YALI0_F13167g"/>
<dbReference type="AlphaFoldDB" id="A0A1H6PLD2"/>
<dbReference type="EMBL" id="KZ857333">
    <property type="protein sequence ID" value="RDW26473.1"/>
    <property type="molecule type" value="Genomic_DNA"/>
</dbReference>
<gene>
    <name evidence="3" type="ORF">B0I71DRAFT_81448</name>
    <name evidence="2" type="ORF">YALI1_F17603g</name>
</gene>
<feature type="compositionally biased region" description="Basic and acidic residues" evidence="1">
    <location>
        <begin position="42"/>
        <end position="58"/>
    </location>
</feature>